<feature type="domain" description="Dehydrogenase E1 component" evidence="4">
    <location>
        <begin position="110"/>
        <end position="159"/>
    </location>
</feature>
<dbReference type="Pfam" id="PF00676">
    <property type="entry name" value="E1_dh"/>
    <property type="match status" value="1"/>
</dbReference>
<sequence>MFRSSAARSASAARQRSRSSSSAAATAFANACTAPRPAPRRDLSTGRPLRSATANRVSFPGAPTSTYTEELKFISDHPTIPTYRVLDLEGNVIEKAQEPELPKETLLKMYKCMVTLNTMDVILYEAQRQGRISFYMTSYGEEATHMGSAAALTLEDVVYGCV</sequence>
<dbReference type="Gene3D" id="3.40.50.970">
    <property type="match status" value="1"/>
</dbReference>
<gene>
    <name evidence="5" type="ORF">BDK51DRAFT_37079</name>
</gene>
<organism evidence="5 6">
    <name type="scientific">Blyttiomyces helicus</name>
    <dbReference type="NCBI Taxonomy" id="388810"/>
    <lineage>
        <taxon>Eukaryota</taxon>
        <taxon>Fungi</taxon>
        <taxon>Fungi incertae sedis</taxon>
        <taxon>Chytridiomycota</taxon>
        <taxon>Chytridiomycota incertae sedis</taxon>
        <taxon>Chytridiomycetes</taxon>
        <taxon>Chytridiomycetes incertae sedis</taxon>
        <taxon>Blyttiomyces</taxon>
    </lineage>
</organism>
<dbReference type="EC" id="1.2.4.4" evidence="2"/>
<evidence type="ECO:0000256" key="2">
    <source>
        <dbReference type="RuleBase" id="RU365014"/>
    </source>
</evidence>
<accession>A0A4V1IQV9</accession>
<dbReference type="InterPro" id="IPR001017">
    <property type="entry name" value="DH_E1"/>
</dbReference>
<name>A0A4V1IQV9_9FUNG</name>
<dbReference type="PANTHER" id="PTHR43380">
    <property type="entry name" value="2-OXOISOVALERATE DEHYDROGENASE SUBUNIT ALPHA, MITOCHONDRIAL"/>
    <property type="match status" value="1"/>
</dbReference>
<comment type="cofactor">
    <cofactor evidence="2">
        <name>thiamine diphosphate</name>
        <dbReference type="ChEBI" id="CHEBI:58937"/>
    </cofactor>
</comment>
<dbReference type="InterPro" id="IPR029061">
    <property type="entry name" value="THDP-binding"/>
</dbReference>
<feature type="region of interest" description="Disordered" evidence="3">
    <location>
        <begin position="1"/>
        <end position="64"/>
    </location>
</feature>
<evidence type="ECO:0000313" key="6">
    <source>
        <dbReference type="Proteomes" id="UP000269721"/>
    </source>
</evidence>
<reference evidence="6" key="1">
    <citation type="journal article" date="2018" name="Nat. Microbiol.">
        <title>Leveraging single-cell genomics to expand the fungal tree of life.</title>
        <authorList>
            <person name="Ahrendt S.R."/>
            <person name="Quandt C.A."/>
            <person name="Ciobanu D."/>
            <person name="Clum A."/>
            <person name="Salamov A."/>
            <person name="Andreopoulos B."/>
            <person name="Cheng J.F."/>
            <person name="Woyke T."/>
            <person name="Pelin A."/>
            <person name="Henrissat B."/>
            <person name="Reynolds N.K."/>
            <person name="Benny G.L."/>
            <person name="Smith M.E."/>
            <person name="James T.Y."/>
            <person name="Grigoriev I.V."/>
        </authorList>
    </citation>
    <scope>NUCLEOTIDE SEQUENCE [LARGE SCALE GENOMIC DNA]</scope>
</reference>
<dbReference type="SUPFAM" id="SSF52518">
    <property type="entry name" value="Thiamin diphosphate-binding fold (THDP-binding)"/>
    <property type="match status" value="1"/>
</dbReference>
<keyword evidence="6" id="KW-1185">Reference proteome</keyword>
<protein>
    <recommendedName>
        <fullName evidence="2">2-oxoisovalerate dehydrogenase subunit alpha</fullName>
        <ecNumber evidence="2">1.2.4.4</ecNumber>
    </recommendedName>
    <alternativeName>
        <fullName evidence="2">Branched-chain alpha-keto acid dehydrogenase E1 component alpha chain</fullName>
    </alternativeName>
</protein>
<evidence type="ECO:0000256" key="1">
    <source>
        <dbReference type="ARBA" id="ARBA00023002"/>
    </source>
</evidence>
<evidence type="ECO:0000256" key="3">
    <source>
        <dbReference type="SAM" id="MobiDB-lite"/>
    </source>
</evidence>
<dbReference type="OrthoDB" id="3845at2759"/>
<proteinExistence type="inferred from homology"/>
<comment type="function">
    <text evidence="2">The branched-chain alpha-keto dehydrogenase complex catalyzes the overall conversion of alpha-keto acids to acyl-CoA and CO(2). It contains multiple copies of three enzymatic components: branched-chain alpha-keto acid decarboxylase (E1), lipoamide acyltransferase (E2) and lipoamide dehydrogenase (E3).</text>
</comment>
<keyword evidence="1 2" id="KW-0560">Oxidoreductase</keyword>
<dbReference type="GO" id="GO:0009083">
    <property type="term" value="P:branched-chain amino acid catabolic process"/>
    <property type="evidence" value="ECO:0007669"/>
    <property type="project" value="TreeGrafter"/>
</dbReference>
<dbReference type="AlphaFoldDB" id="A0A4V1IQV9"/>
<keyword evidence="2" id="KW-0786">Thiamine pyrophosphate</keyword>
<evidence type="ECO:0000259" key="4">
    <source>
        <dbReference type="Pfam" id="PF00676"/>
    </source>
</evidence>
<dbReference type="InterPro" id="IPR050771">
    <property type="entry name" value="Alpha-ketoacid_DH_E1_comp"/>
</dbReference>
<evidence type="ECO:0000313" key="5">
    <source>
        <dbReference type="EMBL" id="RKO87917.1"/>
    </source>
</evidence>
<dbReference type="EMBL" id="KZ997070">
    <property type="protein sequence ID" value="RKO87917.1"/>
    <property type="molecule type" value="Genomic_DNA"/>
</dbReference>
<dbReference type="PANTHER" id="PTHR43380:SF1">
    <property type="entry name" value="2-OXOISOVALERATE DEHYDROGENASE SUBUNIT ALPHA, MITOCHONDRIAL"/>
    <property type="match status" value="1"/>
</dbReference>
<comment type="catalytic activity">
    <reaction evidence="2">
        <text>N(6)-[(R)-lipoyl]-L-lysyl-[protein] + 3-methyl-2-oxobutanoate + H(+) = N(6)-[(R)-S(8)-2-methylpropanoyldihydrolipoyl]-L-lysyl-[protein] + CO2</text>
        <dbReference type="Rhea" id="RHEA:13457"/>
        <dbReference type="Rhea" id="RHEA-COMP:10474"/>
        <dbReference type="Rhea" id="RHEA-COMP:10497"/>
        <dbReference type="ChEBI" id="CHEBI:11851"/>
        <dbReference type="ChEBI" id="CHEBI:15378"/>
        <dbReference type="ChEBI" id="CHEBI:16526"/>
        <dbReference type="ChEBI" id="CHEBI:83099"/>
        <dbReference type="ChEBI" id="CHEBI:83142"/>
        <dbReference type="EC" id="1.2.4.4"/>
    </reaction>
</comment>
<dbReference type="GO" id="GO:0003863">
    <property type="term" value="F:branched-chain 2-oxo acid dehydrogenase activity"/>
    <property type="evidence" value="ECO:0007669"/>
    <property type="project" value="UniProtKB-EC"/>
</dbReference>
<feature type="compositionally biased region" description="Low complexity" evidence="3">
    <location>
        <begin position="1"/>
        <end position="27"/>
    </location>
</feature>
<dbReference type="Proteomes" id="UP000269721">
    <property type="component" value="Unassembled WGS sequence"/>
</dbReference>
<comment type="similarity">
    <text evidence="2">Belongs to the BCKDHA family.</text>
</comment>